<reference evidence="5" key="2">
    <citation type="journal article" date="2022" name="Microb. Genom.">
        <title>A chromosome-scale genome assembly of the tomato pathogen Cladosporium fulvum reveals a compartmentalized genome architecture and the presence of a dispensable chromosome.</title>
        <authorList>
            <person name="Zaccaron A.Z."/>
            <person name="Chen L.H."/>
            <person name="Samaras A."/>
            <person name="Stergiopoulos I."/>
        </authorList>
    </citation>
    <scope>NUCLEOTIDE SEQUENCE</scope>
    <source>
        <strain evidence="5">Race5_Kim</strain>
    </source>
</reference>
<organism evidence="5 6">
    <name type="scientific">Passalora fulva</name>
    <name type="common">Tomato leaf mold</name>
    <name type="synonym">Cladosporium fulvum</name>
    <dbReference type="NCBI Taxonomy" id="5499"/>
    <lineage>
        <taxon>Eukaryota</taxon>
        <taxon>Fungi</taxon>
        <taxon>Dikarya</taxon>
        <taxon>Ascomycota</taxon>
        <taxon>Pezizomycotina</taxon>
        <taxon>Dothideomycetes</taxon>
        <taxon>Dothideomycetidae</taxon>
        <taxon>Mycosphaerellales</taxon>
        <taxon>Mycosphaerellaceae</taxon>
        <taxon>Fulvia</taxon>
    </lineage>
</organism>
<dbReference type="OrthoDB" id="10005898at2759"/>
<evidence type="ECO:0000313" key="5">
    <source>
        <dbReference type="EMBL" id="UJO14277.1"/>
    </source>
</evidence>
<proteinExistence type="predicted"/>
<accession>A0A9Q8LBC2</accession>
<dbReference type="Pfam" id="PF05648">
    <property type="entry name" value="PEX11"/>
    <property type="match status" value="1"/>
</dbReference>
<dbReference type="PANTHER" id="PTHR12652">
    <property type="entry name" value="PEROXISOMAL BIOGENESIS FACTOR 11"/>
    <property type="match status" value="1"/>
</dbReference>
<name>A0A9Q8LBC2_PASFU</name>
<evidence type="ECO:0000256" key="2">
    <source>
        <dbReference type="ARBA" id="ARBA00023136"/>
    </source>
</evidence>
<dbReference type="RefSeq" id="XP_047758643.1">
    <property type="nucleotide sequence ID" value="XM_047902681.1"/>
</dbReference>
<keyword evidence="2" id="KW-0472">Membrane</keyword>
<evidence type="ECO:0000313" key="6">
    <source>
        <dbReference type="Proteomes" id="UP000756132"/>
    </source>
</evidence>
<dbReference type="GO" id="GO:0005778">
    <property type="term" value="C:peroxisomal membrane"/>
    <property type="evidence" value="ECO:0007669"/>
    <property type="project" value="UniProtKB-SubCell"/>
</dbReference>
<dbReference type="GeneID" id="71983411"/>
<dbReference type="KEGG" id="ffu:CLAFUR5_03533"/>
<evidence type="ECO:0000256" key="3">
    <source>
        <dbReference type="ARBA" id="ARBA00023140"/>
    </source>
</evidence>
<keyword evidence="6" id="KW-1185">Reference proteome</keyword>
<dbReference type="GO" id="GO:0016559">
    <property type="term" value="P:peroxisome fission"/>
    <property type="evidence" value="ECO:0007669"/>
    <property type="project" value="InterPro"/>
</dbReference>
<gene>
    <name evidence="5" type="ORF">CLAFUR5_03533</name>
</gene>
<dbReference type="AlphaFoldDB" id="A0A9Q8LBC2"/>
<dbReference type="EMBL" id="CP090164">
    <property type="protein sequence ID" value="UJO14277.1"/>
    <property type="molecule type" value="Genomic_DNA"/>
</dbReference>
<reference evidence="5" key="1">
    <citation type="submission" date="2021-12" db="EMBL/GenBank/DDBJ databases">
        <authorList>
            <person name="Zaccaron A."/>
            <person name="Stergiopoulos I."/>
        </authorList>
    </citation>
    <scope>NUCLEOTIDE SEQUENCE</scope>
    <source>
        <strain evidence="5">Race5_Kim</strain>
    </source>
</reference>
<dbReference type="Proteomes" id="UP000756132">
    <property type="component" value="Chromosome 2"/>
</dbReference>
<dbReference type="InterPro" id="IPR008733">
    <property type="entry name" value="PEX11"/>
</dbReference>
<keyword evidence="3" id="KW-0576">Peroxisome</keyword>
<evidence type="ECO:0000256" key="1">
    <source>
        <dbReference type="ARBA" id="ARBA00022593"/>
    </source>
</evidence>
<comment type="subcellular location">
    <subcellularLocation>
        <location evidence="4">Peroxisome membrane</location>
    </subcellularLocation>
</comment>
<dbReference type="PANTHER" id="PTHR12652:SF25">
    <property type="entry name" value="MICROBODY (PEROXISOME) PROLIFERATION PROTEIN PEROXIN 11C (EUROFUNG)"/>
    <property type="match status" value="1"/>
</dbReference>
<keyword evidence="1" id="KW-0962">Peroxisome biogenesis</keyword>
<protein>
    <submittedName>
        <fullName evidence="5">Uncharacterized protein</fullName>
    </submittedName>
</protein>
<dbReference type="OMA" id="RNLAWAP"/>
<evidence type="ECO:0000256" key="4">
    <source>
        <dbReference type="ARBA" id="ARBA00046271"/>
    </source>
</evidence>
<sequence length="287" mass="32473">MSSPSIQHLKLLLSATANRSDALISHLSRLLTTHKGLASSLTTLYYTLMFVHSRLTRILELRYEKLALSIASKASGALLPGETMVAHIEAPHLRLTQWCAGVKSLGDATEDVRLFLRLFGLLGVYTWAKETYVKEHRDPAIKVLLWARIGAYSGFQIFENLAYLVRRGVLRGDRATANEAKWWAWSGRFWVAEVVLELLRLARVRQLRYNEEFGAEKVVDDGVVTVQSQKLKEKWWSDLYAYGGWLLPGIHFSFLDEEHSPVTEAWMGASGTMPGLIGLREAWRETA</sequence>